<dbReference type="AlphaFoldDB" id="A0AAF1B4A3"/>
<name>A0AAF1B4A3_DAUCS</name>
<evidence type="ECO:0000313" key="2">
    <source>
        <dbReference type="Proteomes" id="UP000077755"/>
    </source>
</evidence>
<dbReference type="PANTHER" id="PTHR47169">
    <property type="entry name" value="OS01G0541250 PROTEIN"/>
    <property type="match status" value="1"/>
</dbReference>
<dbReference type="EMBL" id="CP093348">
    <property type="protein sequence ID" value="WOH04103.1"/>
    <property type="molecule type" value="Genomic_DNA"/>
</dbReference>
<evidence type="ECO:0000313" key="1">
    <source>
        <dbReference type="EMBL" id="WOH04103.1"/>
    </source>
</evidence>
<protein>
    <submittedName>
        <fullName evidence="1">Uncharacterized protein</fullName>
    </submittedName>
</protein>
<reference evidence="1" key="2">
    <citation type="submission" date="2022-03" db="EMBL/GenBank/DDBJ databases">
        <title>Draft title - Genomic analysis of global carrot germplasm unveils the trajectory of domestication and the origin of high carotenoid orange carrot.</title>
        <authorList>
            <person name="Iorizzo M."/>
            <person name="Ellison S."/>
            <person name="Senalik D."/>
            <person name="Macko-Podgorni A."/>
            <person name="Grzebelus D."/>
            <person name="Bostan H."/>
            <person name="Rolling W."/>
            <person name="Curaba J."/>
            <person name="Simon P."/>
        </authorList>
    </citation>
    <scope>NUCLEOTIDE SEQUENCE</scope>
    <source>
        <tissue evidence="1">Leaf</tissue>
    </source>
</reference>
<dbReference type="InterPro" id="IPR036397">
    <property type="entry name" value="RNaseH_sf"/>
</dbReference>
<proteinExistence type="predicted"/>
<dbReference type="Gene3D" id="3.30.420.10">
    <property type="entry name" value="Ribonuclease H-like superfamily/Ribonuclease H"/>
    <property type="match status" value="1"/>
</dbReference>
<gene>
    <name evidence="1" type="ORF">DCAR_0623509</name>
</gene>
<keyword evidence="2" id="KW-1185">Reference proteome</keyword>
<dbReference type="Proteomes" id="UP000077755">
    <property type="component" value="Chromosome 6"/>
</dbReference>
<accession>A0AAF1B4A3</accession>
<reference evidence="1" key="1">
    <citation type="journal article" date="2016" name="Nat. Genet.">
        <title>A high-quality carrot genome assembly provides new insights into carotenoid accumulation and asterid genome evolution.</title>
        <authorList>
            <person name="Iorizzo M."/>
            <person name="Ellison S."/>
            <person name="Senalik D."/>
            <person name="Zeng P."/>
            <person name="Satapoomin P."/>
            <person name="Huang J."/>
            <person name="Bowman M."/>
            <person name="Iovene M."/>
            <person name="Sanseverino W."/>
            <person name="Cavagnaro P."/>
            <person name="Yildiz M."/>
            <person name="Macko-Podgorni A."/>
            <person name="Moranska E."/>
            <person name="Grzebelus E."/>
            <person name="Grzebelus D."/>
            <person name="Ashrafi H."/>
            <person name="Zheng Z."/>
            <person name="Cheng S."/>
            <person name="Spooner D."/>
            <person name="Van Deynze A."/>
            <person name="Simon P."/>
        </authorList>
    </citation>
    <scope>NUCLEOTIDE SEQUENCE</scope>
    <source>
        <tissue evidence="1">Leaf</tissue>
    </source>
</reference>
<dbReference type="GO" id="GO:0003676">
    <property type="term" value="F:nucleic acid binding"/>
    <property type="evidence" value="ECO:0007669"/>
    <property type="project" value="InterPro"/>
</dbReference>
<sequence>MCQPLNSPDLNILDLGFLRAIQSLKYKEASKTIDDLVSGVEKAFNNFSVIKSDHIFLSLQLCMKSVLEEKGDNHYKIKHTSNDALRRRGRLPLQIRCDSQLVQNSLALL</sequence>
<dbReference type="PANTHER" id="PTHR47169:SF2">
    <property type="entry name" value="OS01G0541250 PROTEIN"/>
    <property type="match status" value="1"/>
</dbReference>
<organism evidence="1 2">
    <name type="scientific">Daucus carota subsp. sativus</name>
    <name type="common">Carrot</name>
    <dbReference type="NCBI Taxonomy" id="79200"/>
    <lineage>
        <taxon>Eukaryota</taxon>
        <taxon>Viridiplantae</taxon>
        <taxon>Streptophyta</taxon>
        <taxon>Embryophyta</taxon>
        <taxon>Tracheophyta</taxon>
        <taxon>Spermatophyta</taxon>
        <taxon>Magnoliopsida</taxon>
        <taxon>eudicotyledons</taxon>
        <taxon>Gunneridae</taxon>
        <taxon>Pentapetalae</taxon>
        <taxon>asterids</taxon>
        <taxon>campanulids</taxon>
        <taxon>Apiales</taxon>
        <taxon>Apiaceae</taxon>
        <taxon>Apioideae</taxon>
        <taxon>Scandiceae</taxon>
        <taxon>Daucinae</taxon>
        <taxon>Daucus</taxon>
        <taxon>Daucus sect. Daucus</taxon>
    </lineage>
</organism>